<evidence type="ECO:0000256" key="1">
    <source>
        <dbReference type="ARBA" id="ARBA00004431"/>
    </source>
</evidence>
<keyword evidence="3" id="KW-0132">Cell division</keyword>
<comment type="caution">
    <text evidence="8">The sequence shown here is derived from an EMBL/GenBank/DDBJ whole genome shotgun (WGS) entry which is preliminary data.</text>
</comment>
<evidence type="ECO:0008006" key="10">
    <source>
        <dbReference type="Google" id="ProtNLM"/>
    </source>
</evidence>
<comment type="similarity">
    <text evidence="2">Belongs to the SsgA family.</text>
</comment>
<proteinExistence type="inferred from homology"/>
<evidence type="ECO:0000256" key="3">
    <source>
        <dbReference type="ARBA" id="ARBA00022618"/>
    </source>
</evidence>
<feature type="region of interest" description="Disordered" evidence="7">
    <location>
        <begin position="115"/>
        <end position="137"/>
    </location>
</feature>
<evidence type="ECO:0000256" key="2">
    <source>
        <dbReference type="ARBA" id="ARBA00009323"/>
    </source>
</evidence>
<keyword evidence="4" id="KW-0749">Sporulation</keyword>
<organism evidence="8 9">
    <name type="scientific">Pseudonocardia eucalypti</name>
    <dbReference type="NCBI Taxonomy" id="648755"/>
    <lineage>
        <taxon>Bacteria</taxon>
        <taxon>Bacillati</taxon>
        <taxon>Actinomycetota</taxon>
        <taxon>Actinomycetes</taxon>
        <taxon>Pseudonocardiales</taxon>
        <taxon>Pseudonocardiaceae</taxon>
        <taxon>Pseudonocardia</taxon>
    </lineage>
</organism>
<evidence type="ECO:0000313" key="8">
    <source>
        <dbReference type="EMBL" id="GAA5150801.1"/>
    </source>
</evidence>
<dbReference type="Pfam" id="PF04686">
    <property type="entry name" value="SsgA"/>
    <property type="match status" value="1"/>
</dbReference>
<sequence length="137" mass="14801">MSAEPGPVTVSWPLLVESLDRDATAARIPILLTWSSGDPLVVVCEFPEERVSWIIGRDLLGAGLDAPAGLGDVAVLPDLLDPERLELILSSPYGRVGLLLPRSELAAFLRATREPPEPPELVGEARSPEGDLADWEW</sequence>
<dbReference type="EMBL" id="BAABJP010000007">
    <property type="protein sequence ID" value="GAA5150801.1"/>
    <property type="molecule type" value="Genomic_DNA"/>
</dbReference>
<dbReference type="Proteomes" id="UP001428817">
    <property type="component" value="Unassembled WGS sequence"/>
</dbReference>
<dbReference type="Gene3D" id="2.30.31.20">
    <property type="entry name" value="Sporulation-specific cell division protein SsgB"/>
    <property type="match status" value="1"/>
</dbReference>
<keyword evidence="9" id="KW-1185">Reference proteome</keyword>
<protein>
    <recommendedName>
        <fullName evidence="10">SsgA family sporulation/cell division regulator</fullName>
    </recommendedName>
</protein>
<evidence type="ECO:0000313" key="9">
    <source>
        <dbReference type="Proteomes" id="UP001428817"/>
    </source>
</evidence>
<name>A0ABP9PSS4_9PSEU</name>
<evidence type="ECO:0000256" key="6">
    <source>
        <dbReference type="ARBA" id="ARBA00023306"/>
    </source>
</evidence>
<comment type="subcellular location">
    <subcellularLocation>
        <location evidence="1">Cell septum</location>
    </subcellularLocation>
</comment>
<evidence type="ECO:0000256" key="5">
    <source>
        <dbReference type="ARBA" id="ARBA00023210"/>
    </source>
</evidence>
<dbReference type="RefSeq" id="WP_185064336.1">
    <property type="nucleotide sequence ID" value="NZ_BAABJP010000007.1"/>
</dbReference>
<dbReference type="InterPro" id="IPR006776">
    <property type="entry name" value="SsgB"/>
</dbReference>
<keyword evidence="6" id="KW-0131">Cell cycle</keyword>
<keyword evidence="5" id="KW-0717">Septation</keyword>
<accession>A0ABP9PSS4</accession>
<reference evidence="9" key="1">
    <citation type="journal article" date="2019" name="Int. J. Syst. Evol. Microbiol.">
        <title>The Global Catalogue of Microorganisms (GCM) 10K type strain sequencing project: providing services to taxonomists for standard genome sequencing and annotation.</title>
        <authorList>
            <consortium name="The Broad Institute Genomics Platform"/>
            <consortium name="The Broad Institute Genome Sequencing Center for Infectious Disease"/>
            <person name="Wu L."/>
            <person name="Ma J."/>
        </authorList>
    </citation>
    <scope>NUCLEOTIDE SEQUENCE [LARGE SCALE GENOMIC DNA]</scope>
    <source>
        <strain evidence="9">JCM 18303</strain>
    </source>
</reference>
<evidence type="ECO:0000256" key="7">
    <source>
        <dbReference type="SAM" id="MobiDB-lite"/>
    </source>
</evidence>
<evidence type="ECO:0000256" key="4">
    <source>
        <dbReference type="ARBA" id="ARBA00022969"/>
    </source>
</evidence>
<gene>
    <name evidence="8" type="ORF">GCM10023321_16740</name>
</gene>
<dbReference type="InterPro" id="IPR038658">
    <property type="entry name" value="SsgB_sf"/>
</dbReference>